<evidence type="ECO:0000256" key="4">
    <source>
        <dbReference type="PROSITE-ProRule" id="PRU00146"/>
    </source>
</evidence>
<dbReference type="CDD" id="cd15571">
    <property type="entry name" value="ePHD"/>
    <property type="match status" value="1"/>
</dbReference>
<dbReference type="InterPro" id="IPR011011">
    <property type="entry name" value="Znf_FYVE_PHD"/>
</dbReference>
<reference evidence="9 10" key="1">
    <citation type="journal article" date="2023" name="Hortic Res">
        <title>The complete reference genome for grapevine (Vitis vinifera L.) genetics and breeding.</title>
        <authorList>
            <person name="Shi X."/>
            <person name="Cao S."/>
            <person name="Wang X."/>
            <person name="Huang S."/>
            <person name="Wang Y."/>
            <person name="Liu Z."/>
            <person name="Liu W."/>
            <person name="Leng X."/>
            <person name="Peng Y."/>
            <person name="Wang N."/>
            <person name="Wang Y."/>
            <person name="Ma Z."/>
            <person name="Xu X."/>
            <person name="Zhang F."/>
            <person name="Xue H."/>
            <person name="Zhong H."/>
            <person name="Wang Y."/>
            <person name="Zhang K."/>
            <person name="Velt A."/>
            <person name="Avia K."/>
            <person name="Holtgrawe D."/>
            <person name="Grimplet J."/>
            <person name="Matus J.T."/>
            <person name="Ware D."/>
            <person name="Wu X."/>
            <person name="Wang H."/>
            <person name="Liu C."/>
            <person name="Fang Y."/>
            <person name="Rustenholz C."/>
            <person name="Cheng Z."/>
            <person name="Xiao H."/>
            <person name="Zhou Y."/>
        </authorList>
    </citation>
    <scope>NUCLEOTIDE SEQUENCE [LARGE SCALE GENOMIC DNA]</scope>
    <source>
        <strain evidence="10">cv. Pinot noir / PN40024</strain>
        <tissue evidence="9">Leaf</tissue>
    </source>
</reference>
<dbReference type="PROSITE" id="PS51805">
    <property type="entry name" value="EPHD"/>
    <property type="match status" value="2"/>
</dbReference>
<evidence type="ECO:0000256" key="2">
    <source>
        <dbReference type="ARBA" id="ARBA00022771"/>
    </source>
</evidence>
<feature type="compositionally biased region" description="Basic and acidic residues" evidence="5">
    <location>
        <begin position="1399"/>
        <end position="1412"/>
    </location>
</feature>
<feature type="compositionally biased region" description="Polar residues" evidence="5">
    <location>
        <begin position="756"/>
        <end position="765"/>
    </location>
</feature>
<name>A0ABY9DP27_VITVI</name>
<dbReference type="PROSITE" id="PS01359">
    <property type="entry name" value="ZF_PHD_1"/>
    <property type="match status" value="2"/>
</dbReference>
<keyword evidence="3" id="KW-0862">Zinc</keyword>
<feature type="compositionally biased region" description="Polar residues" evidence="5">
    <location>
        <begin position="721"/>
        <end position="730"/>
    </location>
</feature>
<evidence type="ECO:0000256" key="5">
    <source>
        <dbReference type="SAM" id="MobiDB-lite"/>
    </source>
</evidence>
<proteinExistence type="predicted"/>
<feature type="region of interest" description="Disordered" evidence="5">
    <location>
        <begin position="511"/>
        <end position="532"/>
    </location>
</feature>
<evidence type="ECO:0000256" key="3">
    <source>
        <dbReference type="ARBA" id="ARBA00022833"/>
    </source>
</evidence>
<feature type="signal peptide" evidence="6">
    <location>
        <begin position="1"/>
        <end position="18"/>
    </location>
</feature>
<sequence length="1463" mass="161554">MWGWALLWFVVVMTGGRCHRQKKMMGRGAERGCGTEEKPCPISRAPAKISAKQPGNPGKEVSLGVDLYAQARKALSDRCPFETEEALANTVSTLPSGLACLLSKHSDSRKRHKKSHSDTKSSSRQSRGANIWLETEGYFRELAFPDIETLVEVSSSVSLATEKNFLIPYIGNPIEANGVSSELQNGENANGNGIVVKEEDKKEDNQLMEIDSVETEVLPPEEKACSQSPLSSGLEWLLGLKNKVLLTSERPNKKRKLLGSDAGLEKLIIARPCEGNSSLCHFCCTGDMGEQSNRLIVCRCCNVAVHQKCYGVQEDIDEESWLCTWCWHKNDKNDASNGESVKPCVLCPKQGGALKPLHKSEDEESMEFSHLFCSQWMPEVYVEDTRKMEPIMNIDGIKETRKKLVCNVCKVKYGACVRCSNGACRTSFHPICAREARHRMEIWGKFGCDNLELRAFCLKHSEVQDVSSTQQLGDFSAADGSNTSSHPPVTSVNKPQKLKIGLRNGDKIAVHMETPDNNSNKLSDGEFQETGLPNTRSKAELMSGCADAQQLIGMRMLETINSEGVNPSDSINLALILKKLIERGKVSVKDVALDIGVSPDSLAATLADDHLVPDLQCKILKWLKDHAYMGTLQKNLKVKIKSAISSKDEIGEVDGSNAVLVSETDIPEPVPVKSVPPRRRTKSNIRILKDNRLICSSEETFSDNGTVMDEVNTDQLAGELENSSKGSFPSATEKPFTKPVGFQDSLERHSPKFESSEPSNCSLSDSGRIEEDCGEDNTLVNLNKENPVCSVVDPVPPDLINTKTVSGSYIHPLIYQKLRQTQSGLLLKNTICSRGPEISPMETSSYVRVPCNHQSQHSTCTEMICKSEGENLEQLVKARNTGVLELSPEDEVVGELIYFQNRLLGNAVARKNLSDDLICKVVKSLPQEIEVVRKQKWDSVLVNQYLCELKEAKKQGRKERRHKEAQAVLAAATAAAAASSRISSFRKDAIDESAHQENLLKVNTSSGRAGLSSQPMPRAKETLSRVAAPRVSSEKFSDFVQSNLDFSKEHGRSCDICRRSETILNPILVCSSCKVAVHLDCYRSVTDSPGPWYCELCEELVSSKGSRAPAVNFWEKPAFAVECGLCGGNAGAFRKTTDDQWVHAFCAEWVLESTFRKGQVNPVEGMETVSKGSDVCYICHRKNGVCIKCNYGHCQSTFHASCARSAGLYMNVKTGAGKLQHKAYCEKHSLEQRAKAETQKAGIEELKNIKQIRVELERLRLLCERIIKREKLKRELILCSHDILASKRDSVALSVLVHSPFFPPDVSSESATTSLKGHMDGYKSSSEAIQRSDDITVDSTISGKHCIKLPVSMDSDQKTDDSSTSQHLCTRKPSEGASFCGKQIPLRPSSVASRNVSGEVEKRSKSRKHTETFEKELVMTSDQASVKNQRLPKGFVYVPIGCLSKEKQINQDACPRESVERDG</sequence>
<dbReference type="SMART" id="SM00249">
    <property type="entry name" value="PHD"/>
    <property type="match status" value="4"/>
</dbReference>
<feature type="domain" description="PHD-type" evidence="7">
    <location>
        <begin position="1051"/>
        <end position="1100"/>
    </location>
</feature>
<evidence type="ECO:0008006" key="11">
    <source>
        <dbReference type="Google" id="ProtNLM"/>
    </source>
</evidence>
<feature type="compositionally biased region" description="Basic and acidic residues" evidence="5">
    <location>
        <begin position="745"/>
        <end position="755"/>
    </location>
</feature>
<keyword evidence="2 4" id="KW-0863">Zinc-finger</keyword>
<keyword evidence="1" id="KW-0479">Metal-binding</keyword>
<evidence type="ECO:0000313" key="10">
    <source>
        <dbReference type="Proteomes" id="UP001227230"/>
    </source>
</evidence>
<evidence type="ECO:0000256" key="1">
    <source>
        <dbReference type="ARBA" id="ARBA00022723"/>
    </source>
</evidence>
<dbReference type="PANTHER" id="PTHR13793:SF107">
    <property type="entry name" value="BROMODOMAIN-CONTAINING PROTEIN HOMOLOG"/>
    <property type="match status" value="1"/>
</dbReference>
<accession>A0ABY9DP27</accession>
<dbReference type="InterPro" id="IPR013083">
    <property type="entry name" value="Znf_RING/FYVE/PHD"/>
</dbReference>
<dbReference type="InterPro" id="IPR050701">
    <property type="entry name" value="Histone_Mod_Regulator"/>
</dbReference>
<feature type="region of interest" description="Disordered" evidence="5">
    <location>
        <begin position="1352"/>
        <end position="1412"/>
    </location>
</feature>
<protein>
    <recommendedName>
        <fullName evidence="11">Protein Jade-1</fullName>
    </recommendedName>
</protein>
<dbReference type="Pfam" id="PF13831">
    <property type="entry name" value="PHD_2"/>
    <property type="match status" value="2"/>
</dbReference>
<dbReference type="InterPro" id="IPR019786">
    <property type="entry name" value="Zinc_finger_PHD-type_CS"/>
</dbReference>
<feature type="region of interest" description="Disordered" evidence="5">
    <location>
        <begin position="719"/>
        <end position="767"/>
    </location>
</feature>
<organism evidence="9 10">
    <name type="scientific">Vitis vinifera</name>
    <name type="common">Grape</name>
    <dbReference type="NCBI Taxonomy" id="29760"/>
    <lineage>
        <taxon>Eukaryota</taxon>
        <taxon>Viridiplantae</taxon>
        <taxon>Streptophyta</taxon>
        <taxon>Embryophyta</taxon>
        <taxon>Tracheophyta</taxon>
        <taxon>Spermatophyta</taxon>
        <taxon>Magnoliopsida</taxon>
        <taxon>eudicotyledons</taxon>
        <taxon>Gunneridae</taxon>
        <taxon>Pentapetalae</taxon>
        <taxon>rosids</taxon>
        <taxon>Vitales</taxon>
        <taxon>Vitaceae</taxon>
        <taxon>Viteae</taxon>
        <taxon>Vitis</taxon>
    </lineage>
</organism>
<evidence type="ECO:0000259" key="8">
    <source>
        <dbReference type="PROSITE" id="PS51805"/>
    </source>
</evidence>
<keyword evidence="10" id="KW-1185">Reference proteome</keyword>
<dbReference type="PROSITE" id="PS50016">
    <property type="entry name" value="ZF_PHD_2"/>
    <property type="match status" value="2"/>
</dbReference>
<evidence type="ECO:0000256" key="6">
    <source>
        <dbReference type="SAM" id="SignalP"/>
    </source>
</evidence>
<dbReference type="PANTHER" id="PTHR13793">
    <property type="entry name" value="PHD FINGER PROTEINS"/>
    <property type="match status" value="1"/>
</dbReference>
<evidence type="ECO:0000259" key="7">
    <source>
        <dbReference type="PROSITE" id="PS50016"/>
    </source>
</evidence>
<dbReference type="SUPFAM" id="SSF57903">
    <property type="entry name" value="FYVE/PHD zinc finger"/>
    <property type="match status" value="2"/>
</dbReference>
<dbReference type="Gene3D" id="3.30.40.10">
    <property type="entry name" value="Zinc/RING finger domain, C3HC4 (zinc finger)"/>
    <property type="match status" value="4"/>
</dbReference>
<dbReference type="InterPro" id="IPR034732">
    <property type="entry name" value="EPHD"/>
</dbReference>
<feature type="region of interest" description="Disordered" evidence="5">
    <location>
        <begin position="105"/>
        <end position="127"/>
    </location>
</feature>
<dbReference type="Proteomes" id="UP001227230">
    <property type="component" value="Chromosome 18"/>
</dbReference>
<feature type="domain" description="PHD-type" evidence="7">
    <location>
        <begin position="277"/>
        <end position="329"/>
    </location>
</feature>
<dbReference type="InterPro" id="IPR001965">
    <property type="entry name" value="Znf_PHD"/>
</dbReference>
<dbReference type="EMBL" id="CP126665">
    <property type="protein sequence ID" value="WKA09503.1"/>
    <property type="molecule type" value="Genomic_DNA"/>
</dbReference>
<feature type="region of interest" description="Disordered" evidence="5">
    <location>
        <begin position="474"/>
        <end position="497"/>
    </location>
</feature>
<gene>
    <name evidence="9" type="ORF">VitviT2T_027142</name>
</gene>
<evidence type="ECO:0000313" key="9">
    <source>
        <dbReference type="EMBL" id="WKA09503.1"/>
    </source>
</evidence>
<feature type="compositionally biased region" description="Polar residues" evidence="5">
    <location>
        <begin position="474"/>
        <end position="494"/>
    </location>
</feature>
<keyword evidence="6" id="KW-0732">Signal</keyword>
<dbReference type="InterPro" id="IPR019787">
    <property type="entry name" value="Znf_PHD-finger"/>
</dbReference>
<feature type="chain" id="PRO_5047391843" description="Protein Jade-1" evidence="6">
    <location>
        <begin position="19"/>
        <end position="1463"/>
    </location>
</feature>
<feature type="domain" description="PHD-type" evidence="8">
    <location>
        <begin position="1120"/>
        <end position="1229"/>
    </location>
</feature>
<dbReference type="Pfam" id="PF13832">
    <property type="entry name" value="zf-HC5HC2H_2"/>
    <property type="match status" value="2"/>
</dbReference>
<feature type="domain" description="PHD-type" evidence="8">
    <location>
        <begin position="341"/>
        <end position="461"/>
    </location>
</feature>